<feature type="region of interest" description="Disordered" evidence="3">
    <location>
        <begin position="891"/>
        <end position="1026"/>
    </location>
</feature>
<evidence type="ECO:0000256" key="1">
    <source>
        <dbReference type="PROSITE-ProRule" id="PRU00047"/>
    </source>
</evidence>
<feature type="compositionally biased region" description="Basic and acidic residues" evidence="3">
    <location>
        <begin position="374"/>
        <end position="434"/>
    </location>
</feature>
<keyword evidence="1" id="KW-0479">Metal-binding</keyword>
<protein>
    <recommendedName>
        <fullName evidence="4">CCHC-type domain-containing protein</fullName>
    </recommendedName>
</protein>
<keyword evidence="1" id="KW-0862">Zinc</keyword>
<dbReference type="EMBL" id="JAUUTY010000004">
    <property type="protein sequence ID" value="KAK1646309.1"/>
    <property type="molecule type" value="Genomic_DNA"/>
</dbReference>
<keyword evidence="2" id="KW-0175">Coiled coil</keyword>
<evidence type="ECO:0000256" key="2">
    <source>
        <dbReference type="SAM" id="Coils"/>
    </source>
</evidence>
<feature type="compositionally biased region" description="Low complexity" evidence="3">
    <location>
        <begin position="288"/>
        <end position="297"/>
    </location>
</feature>
<dbReference type="Proteomes" id="UP001231189">
    <property type="component" value="Unassembled WGS sequence"/>
</dbReference>
<dbReference type="GO" id="GO:0008270">
    <property type="term" value="F:zinc ion binding"/>
    <property type="evidence" value="ECO:0007669"/>
    <property type="project" value="UniProtKB-KW"/>
</dbReference>
<feature type="compositionally biased region" description="Basic and acidic residues" evidence="3">
    <location>
        <begin position="923"/>
        <end position="932"/>
    </location>
</feature>
<feature type="region of interest" description="Disordered" evidence="3">
    <location>
        <begin position="736"/>
        <end position="874"/>
    </location>
</feature>
<feature type="compositionally biased region" description="Acidic residues" evidence="3">
    <location>
        <begin position="756"/>
        <end position="765"/>
    </location>
</feature>
<feature type="coiled-coil region" evidence="2">
    <location>
        <begin position="1068"/>
        <end position="1097"/>
    </location>
</feature>
<evidence type="ECO:0000313" key="6">
    <source>
        <dbReference type="Proteomes" id="UP001231189"/>
    </source>
</evidence>
<accession>A0AAD8W9Q3</accession>
<dbReference type="PROSITE" id="PS50158">
    <property type="entry name" value="ZF_CCHC"/>
    <property type="match status" value="1"/>
</dbReference>
<proteinExistence type="predicted"/>
<comment type="caution">
    <text evidence="5">The sequence shown here is derived from an EMBL/GenBank/DDBJ whole genome shotgun (WGS) entry which is preliminary data.</text>
</comment>
<gene>
    <name evidence="5" type="ORF">QYE76_064114</name>
</gene>
<feature type="region of interest" description="Disordered" evidence="3">
    <location>
        <begin position="343"/>
        <end position="483"/>
    </location>
</feature>
<dbReference type="GO" id="GO:0003676">
    <property type="term" value="F:nucleic acid binding"/>
    <property type="evidence" value="ECO:0007669"/>
    <property type="project" value="InterPro"/>
</dbReference>
<dbReference type="SUPFAM" id="SSF56219">
    <property type="entry name" value="DNase I-like"/>
    <property type="match status" value="1"/>
</dbReference>
<reference evidence="5" key="1">
    <citation type="submission" date="2023-07" db="EMBL/GenBank/DDBJ databases">
        <title>A chromosome-level genome assembly of Lolium multiflorum.</title>
        <authorList>
            <person name="Chen Y."/>
            <person name="Copetti D."/>
            <person name="Kolliker R."/>
            <person name="Studer B."/>
        </authorList>
    </citation>
    <scope>NUCLEOTIDE SEQUENCE</scope>
    <source>
        <strain evidence="5">02402/16</strain>
        <tissue evidence="5">Leaf</tissue>
    </source>
</reference>
<feature type="compositionally biased region" description="Pro residues" evidence="3">
    <location>
        <begin position="856"/>
        <end position="866"/>
    </location>
</feature>
<dbReference type="PANTHER" id="PTHR33170">
    <property type="entry name" value="DUF4283 DOMAIN-CONTAINING PROTEIN-RELATED"/>
    <property type="match status" value="1"/>
</dbReference>
<keyword evidence="1" id="KW-0863">Zinc-finger</keyword>
<dbReference type="InterPro" id="IPR005135">
    <property type="entry name" value="Endo/exonuclease/phosphatase"/>
</dbReference>
<feature type="compositionally biased region" description="Polar residues" evidence="3">
    <location>
        <begin position="982"/>
        <end position="991"/>
    </location>
</feature>
<evidence type="ECO:0000259" key="4">
    <source>
        <dbReference type="PROSITE" id="PS50158"/>
    </source>
</evidence>
<dbReference type="InterPro" id="IPR000477">
    <property type="entry name" value="RT_dom"/>
</dbReference>
<dbReference type="Gene3D" id="3.60.10.10">
    <property type="entry name" value="Endonuclease/exonuclease/phosphatase"/>
    <property type="match status" value="1"/>
</dbReference>
<feature type="region of interest" description="Disordered" evidence="3">
    <location>
        <begin position="277"/>
        <end position="297"/>
    </location>
</feature>
<dbReference type="InterPro" id="IPR001878">
    <property type="entry name" value="Znf_CCHC"/>
</dbReference>
<evidence type="ECO:0000313" key="5">
    <source>
        <dbReference type="EMBL" id="KAK1646309.1"/>
    </source>
</evidence>
<dbReference type="GO" id="GO:0003824">
    <property type="term" value="F:catalytic activity"/>
    <property type="evidence" value="ECO:0007669"/>
    <property type="project" value="InterPro"/>
</dbReference>
<dbReference type="Gene3D" id="4.10.60.10">
    <property type="entry name" value="Zinc finger, CCHC-type"/>
    <property type="match status" value="1"/>
</dbReference>
<name>A0AAD8W9Q3_LOLMU</name>
<feature type="region of interest" description="Disordered" evidence="3">
    <location>
        <begin position="1115"/>
        <end position="1168"/>
    </location>
</feature>
<sequence length="1731" mass="189412">MKHARRLIISKRGLALVEKGEESEDEVLRRYKQVFGSPLSPARMTALTALAKGAKGKARKKAVTALGGILVAWKGDEFLTTNHYITPSFVAVQGLLIKCQTPITLKGESSDEEEVVLGQVEAPESPVPSRSGPTQACLGDFLDPAWTRVGSARRRGGRRRAWAPGGRGPRSLAAAGAAYTRHPGTRGGTVVPPDPWSQPRLVEDPCVPPVVAVRRPACADEMRTAPPGSPANGEEGSEPLVASVAGPSLVGPSGPTPSVATVEGLHGLVGASSLVVGRERTSPAASQRPSSVPRPGPSVVAGSASLLKWRWIPVGTLDPTLSHAATLSDVRFWLRSTRSTGQIPRCLPSASAAGPSSTTMERGRGDARLGSNKRSFDEFNSEEGRGYEREVRERRSFAEEGRRRDRERDWVRDRAREPEWRRDGGRWREEEDRPAAGSSGVREQYKKKWGNHRQGAPPPKAKSVSHSTPQAPSAPTPPPATLSDAAEVVPAGKKANIKCFNCSRDGHYQSGCHFPAHCGVCDLDGHTTGMCPKNTKKASLQWYGYALDGVGFHCLEVDEEALPVGSGGSTDHAALVIAVENTMTCELLTQDLKALVEDNWDWRVRRISDTDFAVVFPTKASLNLYKNLCKNAGGIALPVSKISVLFADATATPQASLALSKIWVHLSGVPEVLRSVDLLLECTKMLGRPRVVEEDSLAALDGPVRMLFHSHAPDKIPSSILVFVNMQGFRLGVSVESAKASASDPKPPPPGPSNGEGDEEDEETEEQSHSAPHWKRSSMKNKDKGTRCDVDSSKAADADAGKYGVGDKSPPLREQPQKLLFQSLFAAKAPGSKSSVGSSSVPLPLVKDHSATKPASAPPKSNPKPIPFNQYGSNLTESELFPNAKVYLSPVPQVDELPSENAQTSSESKSDAPSPPNVLKRQRLSEEDRLEVGWESPEDWEDDQETLAEKIAKLKRKQDGEVDNPPSRIKKKPGVKPKRAVVTSSPVTATRRSTRGKGANPEHVLLSASKRAEEKDQGTPSAPSHLEPFLVLPSVSDSHLWGVARDVGLGLDSSAGALSPLLSLIRAKELAQARISEAAAKAKSKEVEDQNQKLAEDVANPASAAQDLATDCSTEATGFDPEQITLADLANSSRAGRRKKGEAPAGPRPNLRNTPARQARASATETMRQDFTDQELRNLVEGEQFVWHWTPATGRSGGMLMGIRDSLFEVGALAQGEFFLSAKLYHRPTKFRCEFVGVYGPADHSRSTSFLQELEGRVDNSEYPIMLMGDFNLIRGAQDKNNNNINWTLVNLFNEAIARWALLEVVRTGAAYTWTNKQSNPVRSVLDRAFVSPEWELRFPLARLIAETRIGSDHTPLILDSGENAPRRLAIFSFENSWLTVPGFTEQLKAWWAELLNTTVNPRDPIDLWHGQASGLRQCLKGWSANLGKEHRVIKANILAQIQSLDRIADEQGLDAEGWGMRYHLEDQLIQIFSDEEVYWRQRGRLKWTLQGDANTKYFHAVANGRRRRCHISSLKTDEGEISEQQAITQHVYDFYRALMGTEEPKRLSLQQDFWATGTRVTEQENESLLRTFSTEELEEVLKDTKTDTAPGPDGFTVSFFKHFWPGLRGLVLQIVNGFALGTVDVARLNFGVLSLIPKVAGADSIKQYCPIALINVIFKFVAKAYATRLSPVAHRIVSHTQTAFIKGRFIHDGALALHEILHEITSKNLQAIELKLDFEKAYDRVNWDFL</sequence>
<feature type="compositionally biased region" description="Basic and acidic residues" evidence="3">
    <location>
        <begin position="947"/>
        <end position="960"/>
    </location>
</feature>
<keyword evidence="6" id="KW-1185">Reference proteome</keyword>
<dbReference type="InterPro" id="IPR036875">
    <property type="entry name" value="Znf_CCHC_sf"/>
</dbReference>
<dbReference type="SUPFAM" id="SSF57756">
    <property type="entry name" value="Retrovirus zinc finger-like domains"/>
    <property type="match status" value="1"/>
</dbReference>
<dbReference type="InterPro" id="IPR036691">
    <property type="entry name" value="Endo/exonu/phosph_ase_sf"/>
</dbReference>
<feature type="compositionally biased region" description="Basic residues" evidence="3">
    <location>
        <begin position="968"/>
        <end position="979"/>
    </location>
</feature>
<feature type="compositionally biased region" description="Acidic residues" evidence="3">
    <location>
        <begin position="936"/>
        <end position="946"/>
    </location>
</feature>
<dbReference type="PANTHER" id="PTHR33170:SF2">
    <property type="entry name" value="OS12G0531500 PROTEIN"/>
    <property type="match status" value="1"/>
</dbReference>
<feature type="domain" description="CCHC-type" evidence="4">
    <location>
        <begin position="498"/>
        <end position="512"/>
    </location>
</feature>
<organism evidence="5 6">
    <name type="scientific">Lolium multiflorum</name>
    <name type="common">Italian ryegrass</name>
    <name type="synonym">Lolium perenne subsp. multiflorum</name>
    <dbReference type="NCBI Taxonomy" id="4521"/>
    <lineage>
        <taxon>Eukaryota</taxon>
        <taxon>Viridiplantae</taxon>
        <taxon>Streptophyta</taxon>
        <taxon>Embryophyta</taxon>
        <taxon>Tracheophyta</taxon>
        <taxon>Spermatophyta</taxon>
        <taxon>Magnoliopsida</taxon>
        <taxon>Liliopsida</taxon>
        <taxon>Poales</taxon>
        <taxon>Poaceae</taxon>
        <taxon>BOP clade</taxon>
        <taxon>Pooideae</taxon>
        <taxon>Poodae</taxon>
        <taxon>Poeae</taxon>
        <taxon>Poeae Chloroplast Group 2 (Poeae type)</taxon>
        <taxon>Loliodinae</taxon>
        <taxon>Loliinae</taxon>
        <taxon>Lolium</taxon>
    </lineage>
</organism>
<feature type="compositionally biased region" description="Polar residues" evidence="3">
    <location>
        <begin position="1151"/>
        <end position="1166"/>
    </location>
</feature>
<feature type="compositionally biased region" description="Basic and acidic residues" evidence="3">
    <location>
        <begin position="780"/>
        <end position="800"/>
    </location>
</feature>
<dbReference type="Pfam" id="PF03372">
    <property type="entry name" value="Exo_endo_phos"/>
    <property type="match status" value="1"/>
</dbReference>
<dbReference type="Pfam" id="PF00078">
    <property type="entry name" value="RVT_1"/>
    <property type="match status" value="1"/>
</dbReference>
<evidence type="ECO:0000256" key="3">
    <source>
        <dbReference type="SAM" id="MobiDB-lite"/>
    </source>
</evidence>
<feature type="compositionally biased region" description="Low complexity" evidence="3">
    <location>
        <begin position="348"/>
        <end position="357"/>
    </location>
</feature>
<feature type="compositionally biased region" description="Low complexity" evidence="3">
    <location>
        <begin position="826"/>
        <end position="845"/>
    </location>
</feature>